<evidence type="ECO:0000313" key="9">
    <source>
        <dbReference type="EMBL" id="SFE95598.1"/>
    </source>
</evidence>
<keyword evidence="3" id="KW-1003">Cell membrane</keyword>
<dbReference type="PANTHER" id="PTHR43738">
    <property type="entry name" value="ABC TRANSPORTER, MEMBRANE PROTEIN"/>
    <property type="match status" value="1"/>
</dbReference>
<evidence type="ECO:0000256" key="1">
    <source>
        <dbReference type="ARBA" id="ARBA00004651"/>
    </source>
</evidence>
<keyword evidence="4 7" id="KW-0812">Transmembrane</keyword>
<dbReference type="OrthoDB" id="8578584at2"/>
<organism evidence="9 10">
    <name type="scientific">Paracidovorax wautersii</name>
    <dbReference type="NCBI Taxonomy" id="1177982"/>
    <lineage>
        <taxon>Bacteria</taxon>
        <taxon>Pseudomonadati</taxon>
        <taxon>Pseudomonadota</taxon>
        <taxon>Betaproteobacteria</taxon>
        <taxon>Burkholderiales</taxon>
        <taxon>Comamonadaceae</taxon>
        <taxon>Paracidovorax</taxon>
    </lineage>
</organism>
<comment type="subcellular location">
    <subcellularLocation>
        <location evidence="1">Cell membrane</location>
        <topology evidence="1">Multi-pass membrane protein</topology>
    </subcellularLocation>
</comment>
<feature type="transmembrane region" description="Helical" evidence="7">
    <location>
        <begin position="247"/>
        <end position="272"/>
    </location>
</feature>
<evidence type="ECO:0000256" key="3">
    <source>
        <dbReference type="ARBA" id="ARBA00022475"/>
    </source>
</evidence>
<evidence type="ECO:0000256" key="2">
    <source>
        <dbReference type="ARBA" id="ARBA00022448"/>
    </source>
</evidence>
<name>A0A1I2ET11_9BURK</name>
<dbReference type="STRING" id="1177982.SAMN04489711_10874"/>
<dbReference type="InterPro" id="IPR051125">
    <property type="entry name" value="ABC-4/HrtB_transporter"/>
</dbReference>
<protein>
    <submittedName>
        <fullName evidence="9">Putative ABC transport system permease protein</fullName>
    </submittedName>
</protein>
<dbReference type="AlphaFoldDB" id="A0A1I2ET11"/>
<evidence type="ECO:0000256" key="6">
    <source>
        <dbReference type="ARBA" id="ARBA00023136"/>
    </source>
</evidence>
<reference evidence="10" key="1">
    <citation type="submission" date="2016-10" db="EMBL/GenBank/DDBJ databases">
        <authorList>
            <person name="Varghese N."/>
            <person name="Submissions S."/>
        </authorList>
    </citation>
    <scope>NUCLEOTIDE SEQUENCE [LARGE SCALE GENOMIC DNA]</scope>
    <source>
        <strain evidence="10">DSM 27981</strain>
    </source>
</reference>
<keyword evidence="5 7" id="KW-1133">Transmembrane helix</keyword>
<evidence type="ECO:0000256" key="7">
    <source>
        <dbReference type="SAM" id="Phobius"/>
    </source>
</evidence>
<dbReference type="EMBL" id="FONX01000008">
    <property type="protein sequence ID" value="SFE95598.1"/>
    <property type="molecule type" value="Genomic_DNA"/>
</dbReference>
<dbReference type="RefSeq" id="WP_092939899.1">
    <property type="nucleotide sequence ID" value="NZ_FONX01000008.1"/>
</dbReference>
<feature type="transmembrane region" description="Helical" evidence="7">
    <location>
        <begin position="20"/>
        <end position="48"/>
    </location>
</feature>
<evidence type="ECO:0000256" key="5">
    <source>
        <dbReference type="ARBA" id="ARBA00022989"/>
    </source>
</evidence>
<dbReference type="InterPro" id="IPR003838">
    <property type="entry name" value="ABC3_permease_C"/>
</dbReference>
<accession>A0A1I2ET11</accession>
<proteinExistence type="predicted"/>
<dbReference type="PANTHER" id="PTHR43738:SF1">
    <property type="entry name" value="HEMIN TRANSPORT SYSTEM PERMEASE PROTEIN HRTB-RELATED"/>
    <property type="match status" value="1"/>
</dbReference>
<keyword evidence="2" id="KW-0813">Transport</keyword>
<sequence length="378" mass="39045">MIALARKTLIHEWRRFVPAVFAVGFSCVLLSVQAALVLGIFGSAAVYVRASGADLWAGYPGTQSVNFGRAIGQDVNLRLAMDPAVTATEPYLWVDGDWRSSQGSGGGVSVYVSGIRTAADGMLFSRLLAPWQRAALRDPGAVIVDREDLSTLDTTVGGRAWINAHPVHVVAAVDGLRGLGGVNVITSIDSAREIAGSEGSAGPTYVVARTQTPAQAAQVQARLAAGAPGFGPFEVWTAKDFARRSQLYWLLDTGAGVAVLFMVGIVCLVGTVVTSQSLMGVVAGSAREYAVLNALGVSRRALGRLVVEQACWIGGLGLLLGGAASAALLVLANTYGVPVAMTPLTAAACALLVGAVTLLSGLFAMRGLMAADPALLLR</sequence>
<gene>
    <name evidence="9" type="ORF">SAMN04489711_10874</name>
</gene>
<feature type="transmembrane region" description="Helical" evidence="7">
    <location>
        <begin position="344"/>
        <end position="365"/>
    </location>
</feature>
<feature type="domain" description="ABC3 transporter permease C-terminal" evidence="8">
    <location>
        <begin position="261"/>
        <end position="371"/>
    </location>
</feature>
<evidence type="ECO:0000256" key="4">
    <source>
        <dbReference type="ARBA" id="ARBA00022692"/>
    </source>
</evidence>
<evidence type="ECO:0000259" key="8">
    <source>
        <dbReference type="Pfam" id="PF02687"/>
    </source>
</evidence>
<dbReference type="Pfam" id="PF02687">
    <property type="entry name" value="FtsX"/>
    <property type="match status" value="1"/>
</dbReference>
<dbReference type="PROSITE" id="PS51257">
    <property type="entry name" value="PROKAR_LIPOPROTEIN"/>
    <property type="match status" value="1"/>
</dbReference>
<dbReference type="Proteomes" id="UP000199119">
    <property type="component" value="Unassembled WGS sequence"/>
</dbReference>
<dbReference type="GO" id="GO:0005886">
    <property type="term" value="C:plasma membrane"/>
    <property type="evidence" value="ECO:0007669"/>
    <property type="project" value="UniProtKB-SubCell"/>
</dbReference>
<feature type="transmembrane region" description="Helical" evidence="7">
    <location>
        <begin position="310"/>
        <end position="332"/>
    </location>
</feature>
<evidence type="ECO:0000313" key="10">
    <source>
        <dbReference type="Proteomes" id="UP000199119"/>
    </source>
</evidence>
<keyword evidence="6 7" id="KW-0472">Membrane</keyword>
<keyword evidence="10" id="KW-1185">Reference proteome</keyword>